<dbReference type="Pfam" id="PF00112">
    <property type="entry name" value="Peptidase_C1"/>
    <property type="match status" value="1"/>
</dbReference>
<feature type="domain" description="Peptidase C1A papain C-terminal" evidence="5">
    <location>
        <begin position="1"/>
        <end position="107"/>
    </location>
</feature>
<dbReference type="EMBL" id="RXIC02000024">
    <property type="protein sequence ID" value="KAB1210225.1"/>
    <property type="molecule type" value="Genomic_DNA"/>
</dbReference>
<proteinExistence type="inferred from homology"/>
<dbReference type="OrthoDB" id="10253408at2759"/>
<dbReference type="GO" id="GO:0008234">
    <property type="term" value="F:cysteine-type peptidase activity"/>
    <property type="evidence" value="ECO:0007669"/>
    <property type="project" value="UniProtKB-KW"/>
</dbReference>
<dbReference type="SUPFAM" id="SSF54001">
    <property type="entry name" value="Cysteine proteinases"/>
    <property type="match status" value="1"/>
</dbReference>
<reference evidence="6 7" key="1">
    <citation type="journal article" date="2019" name="Plant Biotechnol. J.">
        <title>The red bayberry genome and genetic basis of sex determination.</title>
        <authorList>
            <person name="Jia H.M."/>
            <person name="Jia H.J."/>
            <person name="Cai Q.L."/>
            <person name="Wang Y."/>
            <person name="Zhao H.B."/>
            <person name="Yang W.F."/>
            <person name="Wang G.Y."/>
            <person name="Li Y.H."/>
            <person name="Zhan D.L."/>
            <person name="Shen Y.T."/>
            <person name="Niu Q.F."/>
            <person name="Chang L."/>
            <person name="Qiu J."/>
            <person name="Zhao L."/>
            <person name="Xie H.B."/>
            <person name="Fu W.Y."/>
            <person name="Jin J."/>
            <person name="Li X.W."/>
            <person name="Jiao Y."/>
            <person name="Zhou C.C."/>
            <person name="Tu T."/>
            <person name="Chai C.Y."/>
            <person name="Gao J.L."/>
            <person name="Fan L.J."/>
            <person name="van de Weg E."/>
            <person name="Wang J.Y."/>
            <person name="Gao Z.S."/>
        </authorList>
    </citation>
    <scope>NUCLEOTIDE SEQUENCE [LARGE SCALE GENOMIC DNA]</scope>
    <source>
        <tissue evidence="6">Leaves</tissue>
    </source>
</reference>
<dbReference type="InterPro" id="IPR000668">
    <property type="entry name" value="Peptidase_C1A_C"/>
</dbReference>
<keyword evidence="3" id="KW-0378">Hydrolase</keyword>
<name>A0A6A1VCH7_9ROSI</name>
<organism evidence="6 7">
    <name type="scientific">Morella rubra</name>
    <name type="common">Chinese bayberry</name>
    <dbReference type="NCBI Taxonomy" id="262757"/>
    <lineage>
        <taxon>Eukaryota</taxon>
        <taxon>Viridiplantae</taxon>
        <taxon>Streptophyta</taxon>
        <taxon>Embryophyta</taxon>
        <taxon>Tracheophyta</taxon>
        <taxon>Spermatophyta</taxon>
        <taxon>Magnoliopsida</taxon>
        <taxon>eudicotyledons</taxon>
        <taxon>Gunneridae</taxon>
        <taxon>Pentapetalae</taxon>
        <taxon>rosids</taxon>
        <taxon>fabids</taxon>
        <taxon>Fagales</taxon>
        <taxon>Myricaceae</taxon>
        <taxon>Morella</taxon>
    </lineage>
</organism>
<keyword evidence="7" id="KW-1185">Reference proteome</keyword>
<protein>
    <submittedName>
        <fullName evidence="6">Vignain</fullName>
    </submittedName>
</protein>
<dbReference type="PROSITE" id="PS00640">
    <property type="entry name" value="THIOL_PROTEASE_ASN"/>
    <property type="match status" value="1"/>
</dbReference>
<evidence type="ECO:0000256" key="1">
    <source>
        <dbReference type="ARBA" id="ARBA00008455"/>
    </source>
</evidence>
<evidence type="ECO:0000256" key="2">
    <source>
        <dbReference type="ARBA" id="ARBA00022670"/>
    </source>
</evidence>
<dbReference type="InterPro" id="IPR013128">
    <property type="entry name" value="Peptidase_C1A"/>
</dbReference>
<dbReference type="InterPro" id="IPR025661">
    <property type="entry name" value="Pept_asp_AS"/>
</dbReference>
<evidence type="ECO:0000259" key="5">
    <source>
        <dbReference type="SMART" id="SM00645"/>
    </source>
</evidence>
<dbReference type="SMART" id="SM00645">
    <property type="entry name" value="Pept_C1"/>
    <property type="match status" value="1"/>
</dbReference>
<accession>A0A6A1VCH7</accession>
<dbReference type="AlphaFoldDB" id="A0A6A1VCH7"/>
<comment type="similarity">
    <text evidence="1">Belongs to the peptidase C1 family.</text>
</comment>
<dbReference type="GO" id="GO:0006508">
    <property type="term" value="P:proteolysis"/>
    <property type="evidence" value="ECO:0007669"/>
    <property type="project" value="UniProtKB-KW"/>
</dbReference>
<dbReference type="Proteomes" id="UP000516437">
    <property type="component" value="Chromosome 6"/>
</dbReference>
<gene>
    <name evidence="6" type="ORF">CJ030_MR6G003916</name>
</gene>
<keyword evidence="2" id="KW-0645">Protease</keyword>
<dbReference type="Gene3D" id="3.90.70.10">
    <property type="entry name" value="Cysteine proteinases"/>
    <property type="match status" value="1"/>
</dbReference>
<comment type="caution">
    <text evidence="6">The sequence shown here is derived from an EMBL/GenBank/DDBJ whole genome shotgun (WGS) entry which is preliminary data.</text>
</comment>
<dbReference type="InterPro" id="IPR038765">
    <property type="entry name" value="Papain-like_cys_pep_sf"/>
</dbReference>
<sequence length="115" mass="12388">MAAKNVDDSDHVFFCAVAQQPVSVGINANSPEFKQYSSGVFDACANSGHGHAVLIVGYNSTADGEDYWIVKNSWGTDWGIEGYIYIRRDPTLENGTCAINALASYPTKLGLQHAS</sequence>
<evidence type="ECO:0000256" key="4">
    <source>
        <dbReference type="ARBA" id="ARBA00022807"/>
    </source>
</evidence>
<evidence type="ECO:0000256" key="3">
    <source>
        <dbReference type="ARBA" id="ARBA00022801"/>
    </source>
</evidence>
<evidence type="ECO:0000313" key="7">
    <source>
        <dbReference type="Proteomes" id="UP000516437"/>
    </source>
</evidence>
<evidence type="ECO:0000313" key="6">
    <source>
        <dbReference type="EMBL" id="KAB1210225.1"/>
    </source>
</evidence>
<keyword evidence="4" id="KW-0788">Thiol protease</keyword>
<dbReference type="PANTHER" id="PTHR12411">
    <property type="entry name" value="CYSTEINE PROTEASE FAMILY C1-RELATED"/>
    <property type="match status" value="1"/>
</dbReference>